<keyword evidence="2" id="KW-1185">Reference proteome</keyword>
<dbReference type="AlphaFoldDB" id="X7EEQ9"/>
<name>X7EEQ9_9RHOB</name>
<comment type="caution">
    <text evidence="1">The sequence shown here is derived from an EMBL/GenBank/DDBJ whole genome shotgun (WGS) entry which is preliminary data.</text>
</comment>
<evidence type="ECO:0000313" key="2">
    <source>
        <dbReference type="Proteomes" id="UP000022447"/>
    </source>
</evidence>
<organism evidence="1 2">
    <name type="scientific">Roseivivax halodurans JCM 10272</name>
    <dbReference type="NCBI Taxonomy" id="1449350"/>
    <lineage>
        <taxon>Bacteria</taxon>
        <taxon>Pseudomonadati</taxon>
        <taxon>Pseudomonadota</taxon>
        <taxon>Alphaproteobacteria</taxon>
        <taxon>Rhodobacterales</taxon>
        <taxon>Roseobacteraceae</taxon>
        <taxon>Roseivivax</taxon>
    </lineage>
</organism>
<accession>X7EEQ9</accession>
<dbReference type="EMBL" id="JALZ01000010">
    <property type="protein sequence ID" value="ETX14579.1"/>
    <property type="molecule type" value="Genomic_DNA"/>
</dbReference>
<protein>
    <submittedName>
        <fullName evidence="1">Uncharacterized protein</fullName>
    </submittedName>
</protein>
<proteinExistence type="predicted"/>
<evidence type="ECO:0000313" key="1">
    <source>
        <dbReference type="EMBL" id="ETX14579.1"/>
    </source>
</evidence>
<gene>
    <name evidence="1" type="ORF">OCH239_02880</name>
</gene>
<dbReference type="STRING" id="1449350.OCH239_02880"/>
<sequence length="59" mass="6082">MRAAPNISAAALAVIPGGAAAQDADLLKSERQRVRLAEIDGTGETRAVPDIPLLCVATR</sequence>
<dbReference type="Proteomes" id="UP000022447">
    <property type="component" value="Unassembled WGS sequence"/>
</dbReference>
<reference evidence="1 2" key="1">
    <citation type="submission" date="2014-01" db="EMBL/GenBank/DDBJ databases">
        <title>Roseivivax halodurans JCM 10272 Genome Sequencing.</title>
        <authorList>
            <person name="Lai Q."/>
            <person name="Li G."/>
            <person name="Shao Z."/>
        </authorList>
    </citation>
    <scope>NUCLEOTIDE SEQUENCE [LARGE SCALE GENOMIC DNA]</scope>
    <source>
        <strain evidence="1 2">JCM 10272</strain>
    </source>
</reference>